<proteinExistence type="predicted"/>
<organism evidence="1 2">
    <name type="scientific">Sphingomonas aurantiaca</name>
    <dbReference type="NCBI Taxonomy" id="185949"/>
    <lineage>
        <taxon>Bacteria</taxon>
        <taxon>Pseudomonadati</taxon>
        <taxon>Pseudomonadota</taxon>
        <taxon>Alphaproteobacteria</taxon>
        <taxon>Sphingomonadales</taxon>
        <taxon>Sphingomonadaceae</taxon>
        <taxon>Sphingomonas</taxon>
    </lineage>
</organism>
<reference evidence="1 2" key="1">
    <citation type="submission" date="2019-09" db="EMBL/GenBank/DDBJ databases">
        <authorList>
            <person name="Dittami M. S."/>
        </authorList>
    </citation>
    <scope>NUCLEOTIDE SEQUENCE [LARGE SCALE GENOMIC DNA]</scope>
    <source>
        <strain evidence="1">SPHINGO391</strain>
    </source>
</reference>
<protein>
    <submittedName>
        <fullName evidence="1">Uncharacterized protein</fullName>
    </submittedName>
</protein>
<dbReference type="AlphaFoldDB" id="A0A5E7Y6I2"/>
<name>A0A5E7Y6I2_9SPHN</name>
<dbReference type="Proteomes" id="UP000326857">
    <property type="component" value="Unassembled WGS sequence"/>
</dbReference>
<gene>
    <name evidence="1" type="ORF">SPHINGO391_350349</name>
</gene>
<accession>A0A5E7Y6I2</accession>
<evidence type="ECO:0000313" key="2">
    <source>
        <dbReference type="Proteomes" id="UP000326857"/>
    </source>
</evidence>
<dbReference type="EMBL" id="CABVLI010000029">
    <property type="protein sequence ID" value="VVT02193.1"/>
    <property type="molecule type" value="Genomic_DNA"/>
</dbReference>
<evidence type="ECO:0000313" key="1">
    <source>
        <dbReference type="EMBL" id="VVT02193.1"/>
    </source>
</evidence>
<sequence>MGAFCILGGVLVALHAVECGLDKAVQYGSVVVIAHESLRFGSLHNDPLAKKTHGKYWDDASCGVSITEKI</sequence>